<evidence type="ECO:0000313" key="2">
    <source>
        <dbReference type="EMBL" id="HCC41996.1"/>
    </source>
</evidence>
<feature type="signal peptide" evidence="1">
    <location>
        <begin position="1"/>
        <end position="27"/>
    </location>
</feature>
<reference evidence="2 3" key="1">
    <citation type="journal article" date="2018" name="Nat. Biotechnol.">
        <title>A standardized bacterial taxonomy based on genome phylogeny substantially revises the tree of life.</title>
        <authorList>
            <person name="Parks D.H."/>
            <person name="Chuvochina M."/>
            <person name="Waite D.W."/>
            <person name="Rinke C."/>
            <person name="Skarshewski A."/>
            <person name="Chaumeil P.A."/>
            <person name="Hugenholtz P."/>
        </authorList>
    </citation>
    <scope>NUCLEOTIDE SEQUENCE [LARGE SCALE GENOMIC DNA]</scope>
    <source>
        <strain evidence="2">UBA11701</strain>
    </source>
</reference>
<protein>
    <submittedName>
        <fullName evidence="2">Uncharacterized protein</fullName>
    </submittedName>
</protein>
<dbReference type="EMBL" id="DOZN01000008">
    <property type="protein sequence ID" value="HCC41996.1"/>
    <property type="molecule type" value="Genomic_DNA"/>
</dbReference>
<organism evidence="2 3">
    <name type="scientific">candidate division WWE3 bacterium</name>
    <dbReference type="NCBI Taxonomy" id="2053526"/>
    <lineage>
        <taxon>Bacteria</taxon>
        <taxon>Katanobacteria</taxon>
    </lineage>
</organism>
<dbReference type="Proteomes" id="UP000263336">
    <property type="component" value="Unassembled WGS sequence"/>
</dbReference>
<evidence type="ECO:0000313" key="3">
    <source>
        <dbReference type="Proteomes" id="UP000263336"/>
    </source>
</evidence>
<gene>
    <name evidence="2" type="ORF">DEP93_00815</name>
</gene>
<evidence type="ECO:0000256" key="1">
    <source>
        <dbReference type="SAM" id="SignalP"/>
    </source>
</evidence>
<accession>A0A3D0ZPG5</accession>
<keyword evidence="1" id="KW-0732">Signal</keyword>
<dbReference type="AlphaFoldDB" id="A0A3D0ZPG5"/>
<name>A0A3D0ZPG5_UNCKA</name>
<feature type="chain" id="PRO_5017658106" evidence="1">
    <location>
        <begin position="28"/>
        <end position="125"/>
    </location>
</feature>
<comment type="caution">
    <text evidence="2">The sequence shown here is derived from an EMBL/GenBank/DDBJ whole genome shotgun (WGS) entry which is preliminary data.</text>
</comment>
<sequence length="125" mass="13473">MNKKIIILGSLSLLLGGLALTSGKALAYRGDPTVQGSYYSEERHAAMTAAFENNDYNSWKELMGGRGMASQVINEQNFSRFAEAHKFALEGKTDEANAIRQELGLGFHNGSGRGMGGGFGRNANR</sequence>
<proteinExistence type="predicted"/>